<dbReference type="EMBL" id="JADPIE010000003">
    <property type="protein sequence ID" value="MBF8436805.1"/>
    <property type="molecule type" value="Genomic_DNA"/>
</dbReference>
<keyword evidence="9 15" id="KW-0862">Zinc</keyword>
<dbReference type="FunFam" id="3.40.140.10:FF:000025">
    <property type="entry name" value="Riboflavin biosynthesis protein RibD"/>
    <property type="match status" value="1"/>
</dbReference>
<feature type="binding site" evidence="17">
    <location>
        <position position="208"/>
    </location>
    <ligand>
        <name>substrate</name>
    </ligand>
</feature>
<evidence type="ECO:0000256" key="16">
    <source>
        <dbReference type="PIRSR" id="PIRSR006769-1"/>
    </source>
</evidence>
<proteinExistence type="inferred from homology"/>
<comment type="catalytic activity">
    <reaction evidence="14 15">
        <text>2,5-diamino-6-hydroxy-4-(5-phosphoribosylamino)-pyrimidine + H2O + H(+) = 5-amino-6-(5-phospho-D-ribosylamino)uracil + NH4(+)</text>
        <dbReference type="Rhea" id="RHEA:21868"/>
        <dbReference type="ChEBI" id="CHEBI:15377"/>
        <dbReference type="ChEBI" id="CHEBI:15378"/>
        <dbReference type="ChEBI" id="CHEBI:28938"/>
        <dbReference type="ChEBI" id="CHEBI:58453"/>
        <dbReference type="ChEBI" id="CHEBI:58614"/>
        <dbReference type="EC" id="3.5.4.26"/>
    </reaction>
</comment>
<dbReference type="InterPro" id="IPR024072">
    <property type="entry name" value="DHFR-like_dom_sf"/>
</dbReference>
<evidence type="ECO:0000256" key="8">
    <source>
        <dbReference type="ARBA" id="ARBA00022801"/>
    </source>
</evidence>
<feature type="binding site" evidence="17">
    <location>
        <position position="211"/>
    </location>
    <ligand>
        <name>substrate</name>
    </ligand>
</feature>
<evidence type="ECO:0000256" key="14">
    <source>
        <dbReference type="ARBA" id="ARBA00049886"/>
    </source>
</evidence>
<gene>
    <name evidence="20" type="primary">ribD</name>
    <name evidence="20" type="ORF">I0Q91_06940</name>
</gene>
<dbReference type="PANTHER" id="PTHR38011">
    <property type="entry name" value="DIHYDROFOLATE REDUCTASE FAMILY PROTEIN (AFU_ORTHOLOGUE AFUA_8G06820)"/>
    <property type="match status" value="1"/>
</dbReference>
<feature type="binding site" evidence="17">
    <location>
        <position position="305"/>
    </location>
    <ligand>
        <name>substrate</name>
    </ligand>
</feature>
<feature type="binding site" evidence="17">
    <location>
        <position position="188"/>
    </location>
    <ligand>
        <name>substrate</name>
    </ligand>
</feature>
<evidence type="ECO:0000256" key="5">
    <source>
        <dbReference type="ARBA" id="ARBA00007417"/>
    </source>
</evidence>
<keyword evidence="6 15" id="KW-0686">Riboflavin biosynthesis</keyword>
<evidence type="ECO:0000256" key="3">
    <source>
        <dbReference type="ARBA" id="ARBA00004910"/>
    </source>
</evidence>
<evidence type="ECO:0000256" key="2">
    <source>
        <dbReference type="ARBA" id="ARBA00004882"/>
    </source>
</evidence>
<reference evidence="20" key="1">
    <citation type="submission" date="2020-11" db="EMBL/GenBank/DDBJ databases">
        <title>Halonatronomonas betainensis gen. nov., sp. nov. a novel haloalkaliphilic representative of the family Halanaerobiacae capable of betaine degradation.</title>
        <authorList>
            <person name="Boltyanskaya Y."/>
            <person name="Kevbrin V."/>
            <person name="Detkova E."/>
            <person name="Grouzdev D.S."/>
            <person name="Koziaeva V."/>
            <person name="Zhilina T."/>
        </authorList>
    </citation>
    <scope>NUCLEOTIDE SEQUENCE</scope>
    <source>
        <strain evidence="20">Z-7014</strain>
    </source>
</reference>
<evidence type="ECO:0000256" key="6">
    <source>
        <dbReference type="ARBA" id="ARBA00022619"/>
    </source>
</evidence>
<dbReference type="GO" id="GO:0009231">
    <property type="term" value="P:riboflavin biosynthetic process"/>
    <property type="evidence" value="ECO:0007669"/>
    <property type="project" value="UniProtKB-KW"/>
</dbReference>
<comment type="pathway">
    <text evidence="3 15">Cofactor biosynthesis; riboflavin biosynthesis; 5-amino-6-(D-ribitylamino)uracil from GTP: step 3/4.</text>
</comment>
<dbReference type="AlphaFoldDB" id="A0A931AUL8"/>
<feature type="binding site" evidence="17">
    <location>
        <position position="204"/>
    </location>
    <ligand>
        <name>NADP(+)</name>
        <dbReference type="ChEBI" id="CHEBI:58349"/>
    </ligand>
</feature>
<feature type="binding site" evidence="17">
    <location>
        <position position="158"/>
    </location>
    <ligand>
        <name>NADP(+)</name>
        <dbReference type="ChEBI" id="CHEBI:58349"/>
    </ligand>
</feature>
<dbReference type="GO" id="GO:0008270">
    <property type="term" value="F:zinc ion binding"/>
    <property type="evidence" value="ECO:0007669"/>
    <property type="project" value="InterPro"/>
</dbReference>
<dbReference type="PROSITE" id="PS51747">
    <property type="entry name" value="CYT_DCMP_DEAMINASES_2"/>
    <property type="match status" value="1"/>
</dbReference>
<evidence type="ECO:0000259" key="19">
    <source>
        <dbReference type="PROSITE" id="PS51747"/>
    </source>
</evidence>
<dbReference type="GO" id="GO:0008835">
    <property type="term" value="F:diaminohydroxyphosphoribosylaminopyrimidine deaminase activity"/>
    <property type="evidence" value="ECO:0007669"/>
    <property type="project" value="UniProtKB-EC"/>
</dbReference>
<keyword evidence="7 15" id="KW-0479">Metal-binding</keyword>
<evidence type="ECO:0000256" key="12">
    <source>
        <dbReference type="ARBA" id="ARBA00023268"/>
    </source>
</evidence>
<dbReference type="RefSeq" id="WP_270453718.1">
    <property type="nucleotide sequence ID" value="NZ_JADPIE010000003.1"/>
</dbReference>
<dbReference type="InterPro" id="IPR002125">
    <property type="entry name" value="CMP_dCMP_dom"/>
</dbReference>
<comment type="similarity">
    <text evidence="5 15">In the C-terminal section; belongs to the HTP reductase family.</text>
</comment>
<dbReference type="InterPro" id="IPR002734">
    <property type="entry name" value="RibDG_C"/>
</dbReference>
<evidence type="ECO:0000256" key="4">
    <source>
        <dbReference type="ARBA" id="ARBA00005259"/>
    </source>
</evidence>
<keyword evidence="21" id="KW-1185">Reference proteome</keyword>
<evidence type="ECO:0000313" key="20">
    <source>
        <dbReference type="EMBL" id="MBF8436805.1"/>
    </source>
</evidence>
<organism evidence="20 21">
    <name type="scientific">Halonatronomonas betaini</name>
    <dbReference type="NCBI Taxonomy" id="2778430"/>
    <lineage>
        <taxon>Bacteria</taxon>
        <taxon>Bacillati</taxon>
        <taxon>Bacillota</taxon>
        <taxon>Clostridia</taxon>
        <taxon>Halanaerobiales</taxon>
        <taxon>Halarsenatibacteraceae</taxon>
        <taxon>Halonatronomonas</taxon>
    </lineage>
</organism>
<evidence type="ECO:0000256" key="17">
    <source>
        <dbReference type="PIRSR" id="PIRSR006769-2"/>
    </source>
</evidence>
<feature type="binding site" evidence="17">
    <location>
        <begin position="307"/>
        <end position="313"/>
    </location>
    <ligand>
        <name>NADP(+)</name>
        <dbReference type="ChEBI" id="CHEBI:58349"/>
    </ligand>
</feature>
<dbReference type="GO" id="GO:0008703">
    <property type="term" value="F:5-amino-6-(5-phosphoribosylamino)uracil reductase activity"/>
    <property type="evidence" value="ECO:0007669"/>
    <property type="project" value="UniProtKB-EC"/>
</dbReference>
<feature type="domain" description="CMP/dCMP-type deaminase" evidence="19">
    <location>
        <begin position="5"/>
        <end position="127"/>
    </location>
</feature>
<evidence type="ECO:0000256" key="7">
    <source>
        <dbReference type="ARBA" id="ARBA00022723"/>
    </source>
</evidence>
<dbReference type="SUPFAM" id="SSF53597">
    <property type="entry name" value="Dihydrofolate reductase-like"/>
    <property type="match status" value="1"/>
</dbReference>
<feature type="binding site" evidence="17">
    <location>
        <position position="174"/>
    </location>
    <ligand>
        <name>NADP(+)</name>
        <dbReference type="ChEBI" id="CHEBI:58349"/>
    </ligand>
</feature>
<evidence type="ECO:0000256" key="11">
    <source>
        <dbReference type="ARBA" id="ARBA00023002"/>
    </source>
</evidence>
<sequence>MEFRDKDYKYMERALELARKGEGFVSPNPLVGAVIVKDDKIIGKGYHSAFGEDHAEVMAIDSADTDVKGSDLYVNLEPCSHYGKTPPCSLKVINSGIKRVFIANGDPNPKVAGGGISQLKEKDIEVYAGLMEEEGRKLNESFFHFMEKKRPFYNLKVAQTIDGYIAAPGGDARWISGEKSREYAHYLRHKLDAVLVGRGTAELDDPQLTVRHLDGKVSQPTRVILDSNLKISLESKLFKEARKGNYLSDILVFTGPDVDAVKKSKFQELPGVKVIELALNEDNQLDLDDLSRELINFDLINILLEGGSRINYSFLKAGLIDKYYIFISPKILGGNDGIPVFAGAAPDKIYKSEKINIDKTERYGEDILITAYPKRGES</sequence>
<feature type="active site" description="Proton donor" evidence="16">
    <location>
        <position position="56"/>
    </location>
</feature>
<evidence type="ECO:0000313" key="21">
    <source>
        <dbReference type="Proteomes" id="UP000621436"/>
    </source>
</evidence>
<keyword evidence="11 15" id="KW-0560">Oxidoreductase</keyword>
<dbReference type="SUPFAM" id="SSF53927">
    <property type="entry name" value="Cytidine deaminase-like"/>
    <property type="match status" value="1"/>
</dbReference>
<evidence type="ECO:0000256" key="13">
    <source>
        <dbReference type="ARBA" id="ARBA00049861"/>
    </source>
</evidence>
<evidence type="ECO:0000256" key="1">
    <source>
        <dbReference type="ARBA" id="ARBA00002151"/>
    </source>
</evidence>
<dbReference type="NCBIfam" id="TIGR00326">
    <property type="entry name" value="eubact_ribD"/>
    <property type="match status" value="1"/>
</dbReference>
<accession>A0A931AUL8</accession>
<evidence type="ECO:0000256" key="15">
    <source>
        <dbReference type="PIRNR" id="PIRNR006769"/>
    </source>
</evidence>
<dbReference type="PANTHER" id="PTHR38011:SF7">
    <property type="entry name" value="2,5-DIAMINO-6-RIBOSYLAMINO-4(3H)-PYRIMIDINONE 5'-PHOSPHATE REDUCTASE"/>
    <property type="match status" value="1"/>
</dbReference>
<dbReference type="EC" id="3.5.4.26" evidence="15"/>
<evidence type="ECO:0000256" key="18">
    <source>
        <dbReference type="PIRSR" id="PIRSR006769-3"/>
    </source>
</evidence>
<comment type="catalytic activity">
    <reaction evidence="13 15">
        <text>5-amino-6-(5-phospho-D-ribitylamino)uracil + NADP(+) = 5-amino-6-(5-phospho-D-ribosylamino)uracil + NADPH + H(+)</text>
        <dbReference type="Rhea" id="RHEA:17845"/>
        <dbReference type="ChEBI" id="CHEBI:15378"/>
        <dbReference type="ChEBI" id="CHEBI:57783"/>
        <dbReference type="ChEBI" id="CHEBI:58349"/>
        <dbReference type="ChEBI" id="CHEBI:58421"/>
        <dbReference type="ChEBI" id="CHEBI:58453"/>
        <dbReference type="EC" id="1.1.1.193"/>
    </reaction>
</comment>
<dbReference type="Gene3D" id="3.40.430.10">
    <property type="entry name" value="Dihydrofolate Reductase, subunit A"/>
    <property type="match status" value="1"/>
</dbReference>
<feature type="binding site" evidence="18">
    <location>
        <position position="54"/>
    </location>
    <ligand>
        <name>Zn(2+)</name>
        <dbReference type="ChEBI" id="CHEBI:29105"/>
        <note>catalytic</note>
    </ligand>
</feature>
<dbReference type="Gene3D" id="3.40.140.10">
    <property type="entry name" value="Cytidine Deaminase, domain 2"/>
    <property type="match status" value="1"/>
</dbReference>
<dbReference type="CDD" id="cd01284">
    <property type="entry name" value="Riboflavin_deaminase-reductase"/>
    <property type="match status" value="1"/>
</dbReference>
<comment type="similarity">
    <text evidence="4 15">In the N-terminal section; belongs to the cytidine and deoxycytidylate deaminase family.</text>
</comment>
<feature type="binding site" evidence="17">
    <location>
        <position position="200"/>
    </location>
    <ligand>
        <name>NADP(+)</name>
        <dbReference type="ChEBI" id="CHEBI:58349"/>
    </ligand>
</feature>
<keyword evidence="12" id="KW-0511">Multifunctional enzyme</keyword>
<keyword evidence="8 15" id="KW-0378">Hydrolase</keyword>
<protein>
    <recommendedName>
        <fullName evidence="15">Riboflavin biosynthesis protein RibD</fullName>
    </recommendedName>
    <domain>
        <recommendedName>
            <fullName evidence="15">Diaminohydroxyphosphoribosylaminopyrimidine deaminase</fullName>
            <shortName evidence="15">DRAP deaminase</shortName>
            <ecNumber evidence="15">3.5.4.26</ecNumber>
        </recommendedName>
        <alternativeName>
            <fullName evidence="15">Riboflavin-specific deaminase</fullName>
        </alternativeName>
    </domain>
    <domain>
        <recommendedName>
            <fullName evidence="15">5-amino-6-(5-phosphoribosylamino)uracil reductase</fullName>
            <ecNumber evidence="15">1.1.1.193</ecNumber>
        </recommendedName>
        <alternativeName>
            <fullName evidence="15">HTP reductase</fullName>
        </alternativeName>
    </domain>
</protein>
<dbReference type="Proteomes" id="UP000621436">
    <property type="component" value="Unassembled WGS sequence"/>
</dbReference>
<dbReference type="InterPro" id="IPR004794">
    <property type="entry name" value="Eubact_RibD"/>
</dbReference>
<dbReference type="InterPro" id="IPR016192">
    <property type="entry name" value="APOBEC/CMP_deaminase_Zn-bd"/>
</dbReference>
<comment type="cofactor">
    <cofactor evidence="15 18">
        <name>Zn(2+)</name>
        <dbReference type="ChEBI" id="CHEBI:29105"/>
    </cofactor>
    <text evidence="15 18">Binds 1 zinc ion.</text>
</comment>
<name>A0A931AUL8_9FIRM</name>
<keyword evidence="10 15" id="KW-0521">NADP</keyword>
<dbReference type="PIRSF" id="PIRSF006769">
    <property type="entry name" value="RibD"/>
    <property type="match status" value="1"/>
</dbReference>
<dbReference type="Pfam" id="PF01872">
    <property type="entry name" value="RibD_C"/>
    <property type="match status" value="1"/>
</dbReference>
<dbReference type="EC" id="1.1.1.193" evidence="15"/>
<evidence type="ECO:0000256" key="9">
    <source>
        <dbReference type="ARBA" id="ARBA00022833"/>
    </source>
</evidence>
<comment type="caution">
    <text evidence="20">The sequence shown here is derived from an EMBL/GenBank/DDBJ whole genome shotgun (WGS) entry which is preliminary data.</text>
</comment>
<dbReference type="InterPro" id="IPR016193">
    <property type="entry name" value="Cytidine_deaminase-like"/>
</dbReference>
<dbReference type="PROSITE" id="PS00903">
    <property type="entry name" value="CYT_DCMP_DEAMINASES_1"/>
    <property type="match status" value="1"/>
</dbReference>
<feature type="binding site" evidence="18">
    <location>
        <position position="79"/>
    </location>
    <ligand>
        <name>Zn(2+)</name>
        <dbReference type="ChEBI" id="CHEBI:29105"/>
        <note>catalytic</note>
    </ligand>
</feature>
<comment type="pathway">
    <text evidence="2 15">Cofactor biosynthesis; riboflavin biosynthesis; 5-amino-6-(D-ribitylamino)uracil from GTP: step 2/4.</text>
</comment>
<dbReference type="Pfam" id="PF00383">
    <property type="entry name" value="dCMP_cyt_deam_1"/>
    <property type="match status" value="1"/>
</dbReference>
<feature type="binding site" evidence="18">
    <location>
        <position position="88"/>
    </location>
    <ligand>
        <name>Zn(2+)</name>
        <dbReference type="ChEBI" id="CHEBI:29105"/>
        <note>catalytic</note>
    </ligand>
</feature>
<dbReference type="InterPro" id="IPR050765">
    <property type="entry name" value="Riboflavin_Biosynth_HTPR"/>
</dbReference>
<comment type="function">
    <text evidence="1 15">Converts 2,5-diamino-6-(ribosylamino)-4(3h)-pyrimidinone 5'-phosphate into 5-amino-6-(ribosylamino)-2,4(1h,3h)-pyrimidinedione 5'-phosphate.</text>
</comment>
<evidence type="ECO:0000256" key="10">
    <source>
        <dbReference type="ARBA" id="ARBA00022857"/>
    </source>
</evidence>
<feature type="binding site" evidence="17">
    <location>
        <position position="227"/>
    </location>
    <ligand>
        <name>NADP(+)</name>
        <dbReference type="ChEBI" id="CHEBI:58349"/>
    </ligand>
</feature>